<feature type="chain" id="PRO_5032854097" evidence="2">
    <location>
        <begin position="23"/>
        <end position="310"/>
    </location>
</feature>
<dbReference type="EMBL" id="JACHHZ010000004">
    <property type="protein sequence ID" value="MBB6094961.1"/>
    <property type="molecule type" value="Genomic_DNA"/>
</dbReference>
<dbReference type="GO" id="GO:0009279">
    <property type="term" value="C:cell outer membrane"/>
    <property type="evidence" value="ECO:0007669"/>
    <property type="project" value="InterPro"/>
</dbReference>
<dbReference type="RefSeq" id="WP_221304293.1">
    <property type="nucleotide sequence ID" value="NZ_JACHHZ010000004.1"/>
</dbReference>
<dbReference type="GO" id="GO:0006878">
    <property type="term" value="P:intracellular copper ion homeostasis"/>
    <property type="evidence" value="ECO:0007669"/>
    <property type="project" value="InterPro"/>
</dbReference>
<evidence type="ECO:0000256" key="1">
    <source>
        <dbReference type="SAM" id="MobiDB-lite"/>
    </source>
</evidence>
<dbReference type="GO" id="GO:0005507">
    <property type="term" value="F:copper ion binding"/>
    <property type="evidence" value="ECO:0007669"/>
    <property type="project" value="InterPro"/>
</dbReference>
<dbReference type="AlphaFoldDB" id="A0A841HNU0"/>
<sequence length="310" mass="35197">MSRFATFATLLAVVLGSAAARAAEDQAHQHEQQSKPKPEGHGSRQHPAEHDTTTADPHAQHAKAAENEPTESERRHVPPDPPQHPLRDMSNKRMIELMQMEDDAPYSMWLLDQLEWREIDNENALSWDGQAWYGTDYNKAWFKTEGERVEGDYEGRAELFWDRIIGRWWHLQTGIRHDVGEGPSRTWAAFGVQGLAPYWFEVEATAYVGEGGRTAAGFSAEYELLLTQRLILQPKIEFDLYGEDDPRNGIGSGLADSELGLRLRYEIRREIAPYIGIVWTRSYGDTADFARAAGHDDDDVQFVAGVRAWF</sequence>
<evidence type="ECO:0000256" key="2">
    <source>
        <dbReference type="SAM" id="SignalP"/>
    </source>
</evidence>
<feature type="region of interest" description="Disordered" evidence="1">
    <location>
        <begin position="20"/>
        <end position="88"/>
    </location>
</feature>
<comment type="caution">
    <text evidence="3">The sequence shown here is derived from an EMBL/GenBank/DDBJ whole genome shotgun (WGS) entry which is preliminary data.</text>
</comment>
<feature type="compositionally biased region" description="Basic and acidic residues" evidence="1">
    <location>
        <begin position="22"/>
        <end position="53"/>
    </location>
</feature>
<feature type="compositionally biased region" description="Basic and acidic residues" evidence="1">
    <location>
        <begin position="63"/>
        <end position="78"/>
    </location>
</feature>
<keyword evidence="4" id="KW-1185">Reference proteome</keyword>
<dbReference type="Proteomes" id="UP000588068">
    <property type="component" value="Unassembled WGS sequence"/>
</dbReference>
<dbReference type="InterPro" id="IPR007939">
    <property type="entry name" value="Cu-R_B_prcur"/>
</dbReference>
<accession>A0A841HNU0</accession>
<name>A0A841HNU0_9GAMM</name>
<feature type="signal peptide" evidence="2">
    <location>
        <begin position="1"/>
        <end position="22"/>
    </location>
</feature>
<organism evidence="3 4">
    <name type="scientific">Povalibacter uvarum</name>
    <dbReference type="NCBI Taxonomy" id="732238"/>
    <lineage>
        <taxon>Bacteria</taxon>
        <taxon>Pseudomonadati</taxon>
        <taxon>Pseudomonadota</taxon>
        <taxon>Gammaproteobacteria</taxon>
        <taxon>Steroidobacterales</taxon>
        <taxon>Steroidobacteraceae</taxon>
        <taxon>Povalibacter</taxon>
    </lineage>
</organism>
<evidence type="ECO:0000313" key="3">
    <source>
        <dbReference type="EMBL" id="MBB6094961.1"/>
    </source>
</evidence>
<proteinExistence type="predicted"/>
<dbReference type="Pfam" id="PF05275">
    <property type="entry name" value="CopB"/>
    <property type="match status" value="1"/>
</dbReference>
<evidence type="ECO:0000313" key="4">
    <source>
        <dbReference type="Proteomes" id="UP000588068"/>
    </source>
</evidence>
<protein>
    <submittedName>
        <fullName evidence="3">Copper resistance protein B</fullName>
    </submittedName>
</protein>
<gene>
    <name evidence="3" type="ORF">HNQ60_003848</name>
</gene>
<keyword evidence="2" id="KW-0732">Signal</keyword>
<reference evidence="3 4" key="1">
    <citation type="submission" date="2020-08" db="EMBL/GenBank/DDBJ databases">
        <title>Genomic Encyclopedia of Type Strains, Phase IV (KMG-IV): sequencing the most valuable type-strain genomes for metagenomic binning, comparative biology and taxonomic classification.</title>
        <authorList>
            <person name="Goeker M."/>
        </authorList>
    </citation>
    <scope>NUCLEOTIDE SEQUENCE [LARGE SCALE GENOMIC DNA]</scope>
    <source>
        <strain evidence="3 4">DSM 26723</strain>
    </source>
</reference>